<evidence type="ECO:0000313" key="8">
    <source>
        <dbReference type="Proteomes" id="UP001595752"/>
    </source>
</evidence>
<keyword evidence="7" id="KW-0966">Cell projection</keyword>
<evidence type="ECO:0000256" key="6">
    <source>
        <dbReference type="SAM" id="Phobius"/>
    </source>
</evidence>
<keyword evidence="3 6" id="KW-0812">Transmembrane</keyword>
<keyword evidence="7" id="KW-0969">Cilium</keyword>
<keyword evidence="7" id="KW-0282">Flagellum</keyword>
<dbReference type="InterPro" id="IPR022781">
    <property type="entry name" value="Flagellar_biosynth_FliO"/>
</dbReference>
<keyword evidence="4 6" id="KW-1133">Transmembrane helix</keyword>
<dbReference type="EMBL" id="JBHRZT010000020">
    <property type="protein sequence ID" value="MFC3882561.1"/>
    <property type="molecule type" value="Genomic_DNA"/>
</dbReference>
<evidence type="ECO:0000256" key="2">
    <source>
        <dbReference type="ARBA" id="ARBA00022475"/>
    </source>
</evidence>
<accession>A0ABV8B046</accession>
<proteinExistence type="predicted"/>
<comment type="caution">
    <text evidence="7">The sequence shown here is derived from an EMBL/GenBank/DDBJ whole genome shotgun (WGS) entry which is preliminary data.</text>
</comment>
<sequence>MTETLLQRMVVYLILSFILVIAPQTRVLAEQSPLSVKECIDHPEKCKETTKTEPDEENTANSESGSIVSVWDFVKMFSAFLFVLGLLYALLKILNKRNRLFQANRVIQNLGGTSLGSHRSVQIIKIGERVLVLGVGESVQLLTEVQDEQEKERLLRSLSESNQLQGDFKVIFPGLFDKRKNQTETAKGDFVQVLKEKTREISKERNALMNELERTDRGNE</sequence>
<evidence type="ECO:0000256" key="5">
    <source>
        <dbReference type="ARBA" id="ARBA00023136"/>
    </source>
</evidence>
<dbReference type="Proteomes" id="UP001595752">
    <property type="component" value="Unassembled WGS sequence"/>
</dbReference>
<reference evidence="8" key="1">
    <citation type="journal article" date="2019" name="Int. J. Syst. Evol. Microbiol.">
        <title>The Global Catalogue of Microorganisms (GCM) 10K type strain sequencing project: providing services to taxonomists for standard genome sequencing and annotation.</title>
        <authorList>
            <consortium name="The Broad Institute Genomics Platform"/>
            <consortium name="The Broad Institute Genome Sequencing Center for Infectious Disease"/>
            <person name="Wu L."/>
            <person name="Ma J."/>
        </authorList>
    </citation>
    <scope>NUCLEOTIDE SEQUENCE [LARGE SCALE GENOMIC DNA]</scope>
    <source>
        <strain evidence="8">CCUG 61889</strain>
    </source>
</reference>
<evidence type="ECO:0000256" key="3">
    <source>
        <dbReference type="ARBA" id="ARBA00022692"/>
    </source>
</evidence>
<comment type="subcellular location">
    <subcellularLocation>
        <location evidence="1">Cell membrane</location>
    </subcellularLocation>
</comment>
<organism evidence="7 8">
    <name type="scientific">Bacillus songklensis</name>
    <dbReference type="NCBI Taxonomy" id="1069116"/>
    <lineage>
        <taxon>Bacteria</taxon>
        <taxon>Bacillati</taxon>
        <taxon>Bacillota</taxon>
        <taxon>Bacilli</taxon>
        <taxon>Bacillales</taxon>
        <taxon>Bacillaceae</taxon>
        <taxon>Bacillus</taxon>
    </lineage>
</organism>
<keyword evidence="8" id="KW-1185">Reference proteome</keyword>
<dbReference type="RefSeq" id="WP_377912152.1">
    <property type="nucleotide sequence ID" value="NZ_JBHRZT010000020.1"/>
</dbReference>
<gene>
    <name evidence="7" type="ORF">ACFOU2_03300</name>
</gene>
<feature type="transmembrane region" description="Helical" evidence="6">
    <location>
        <begin position="73"/>
        <end position="91"/>
    </location>
</feature>
<name>A0ABV8B046_9BACI</name>
<evidence type="ECO:0000256" key="1">
    <source>
        <dbReference type="ARBA" id="ARBA00004236"/>
    </source>
</evidence>
<keyword evidence="5 6" id="KW-0472">Membrane</keyword>
<evidence type="ECO:0000256" key="4">
    <source>
        <dbReference type="ARBA" id="ARBA00022989"/>
    </source>
</evidence>
<evidence type="ECO:0000313" key="7">
    <source>
        <dbReference type="EMBL" id="MFC3882561.1"/>
    </source>
</evidence>
<keyword evidence="2" id="KW-1003">Cell membrane</keyword>
<dbReference type="Pfam" id="PF04347">
    <property type="entry name" value="FliO"/>
    <property type="match status" value="1"/>
</dbReference>
<protein>
    <submittedName>
        <fullName evidence="7">Flagellar biosynthetic protein FliO</fullName>
    </submittedName>
</protein>